<dbReference type="PIRSF" id="PIRSF028754">
    <property type="entry name" value="UCP028754"/>
    <property type="match status" value="1"/>
</dbReference>
<dbReference type="InterPro" id="IPR038389">
    <property type="entry name" value="PSMG2_sf"/>
</dbReference>
<evidence type="ECO:0000313" key="1">
    <source>
        <dbReference type="EMBL" id="GGH56649.1"/>
    </source>
</evidence>
<organism evidence="1 2">
    <name type="scientific">Rothia aerolata</name>
    <dbReference type="NCBI Taxonomy" id="1812262"/>
    <lineage>
        <taxon>Bacteria</taxon>
        <taxon>Bacillati</taxon>
        <taxon>Actinomycetota</taxon>
        <taxon>Actinomycetes</taxon>
        <taxon>Micrococcales</taxon>
        <taxon>Micrococcaceae</taxon>
        <taxon>Rothia</taxon>
    </lineage>
</organism>
<comment type="caution">
    <text evidence="1">The sequence shown here is derived from an EMBL/GenBank/DDBJ whole genome shotgun (WGS) entry which is preliminary data.</text>
</comment>
<name>A0A917MPP6_9MICC</name>
<dbReference type="RefSeq" id="WP_229722984.1">
    <property type="nucleotide sequence ID" value="NZ_BMDC01000001.1"/>
</dbReference>
<sequence length="292" mass="32071">MSNERLRGLPLVIALSHPHDAGGTAGHLADVLLKELKNVPIVEFDADQLHDYRARKPRIRFVEDHFENPVMPQLKLYAVEDRLGTPFLLLAGAEPDLQWQRFVRGVVDIAEKLEVSVGLLVTAFPVPVPHTRPLPVSAHGSRKDLTRGISAWKPVAEVPSSVSSLLEVSLTEAGIGTAGFAINVPQYLAEAELPQASLLAMEHLSMAAKLSLPTDQLLDATDAANAQINEQVEANPEIATMISRLEENYDFNMKNAASQMLSLEEREQGKMPDRDELGATIEAYLARFNEES</sequence>
<evidence type="ECO:0008006" key="3">
    <source>
        <dbReference type="Google" id="ProtNLM"/>
    </source>
</evidence>
<dbReference type="SUPFAM" id="SSF159659">
    <property type="entry name" value="Cgl1923-like"/>
    <property type="match status" value="1"/>
</dbReference>
<accession>A0A917MPP6</accession>
<reference evidence="1 2" key="1">
    <citation type="journal article" date="2014" name="Int. J. Syst. Evol. Microbiol.">
        <title>Complete genome sequence of Corynebacterium casei LMG S-19264T (=DSM 44701T), isolated from a smear-ripened cheese.</title>
        <authorList>
            <consortium name="US DOE Joint Genome Institute (JGI-PGF)"/>
            <person name="Walter F."/>
            <person name="Albersmeier A."/>
            <person name="Kalinowski J."/>
            <person name="Ruckert C."/>
        </authorList>
    </citation>
    <scope>NUCLEOTIDE SEQUENCE [LARGE SCALE GENOMIC DNA]</scope>
    <source>
        <strain evidence="1 2">CCM 8669</strain>
    </source>
</reference>
<dbReference type="InterPro" id="IPR019151">
    <property type="entry name" value="Proteasome_assmbl_chaperone_2"/>
</dbReference>
<evidence type="ECO:0000313" key="2">
    <source>
        <dbReference type="Proteomes" id="UP000600171"/>
    </source>
</evidence>
<protein>
    <recommendedName>
        <fullName evidence="3">PAC2 family protein</fullName>
    </recommendedName>
</protein>
<dbReference type="EMBL" id="BMDC01000001">
    <property type="protein sequence ID" value="GGH56649.1"/>
    <property type="molecule type" value="Genomic_DNA"/>
</dbReference>
<proteinExistence type="predicted"/>
<dbReference type="Gene3D" id="3.40.50.10900">
    <property type="entry name" value="PAC-like subunit"/>
    <property type="match status" value="1"/>
</dbReference>
<gene>
    <name evidence="1" type="ORF">GCM10007359_00960</name>
</gene>
<dbReference type="Gene3D" id="1.10.287.100">
    <property type="match status" value="1"/>
</dbReference>
<dbReference type="Pfam" id="PF09754">
    <property type="entry name" value="PAC2"/>
    <property type="match status" value="1"/>
</dbReference>
<dbReference type="InterPro" id="IPR008492">
    <property type="entry name" value="Rv2714-like"/>
</dbReference>
<keyword evidence="2" id="KW-1185">Reference proteome</keyword>
<dbReference type="Proteomes" id="UP000600171">
    <property type="component" value="Unassembled WGS sequence"/>
</dbReference>
<dbReference type="AlphaFoldDB" id="A0A917MPP6"/>